<evidence type="ECO:0000313" key="2">
    <source>
        <dbReference type="Proteomes" id="UP000289738"/>
    </source>
</evidence>
<dbReference type="Proteomes" id="UP000289738">
    <property type="component" value="Chromosome A04"/>
</dbReference>
<protein>
    <submittedName>
        <fullName evidence="1">Uncharacterized protein</fullName>
    </submittedName>
</protein>
<dbReference type="AlphaFoldDB" id="A0A445DEL6"/>
<keyword evidence="2" id="KW-1185">Reference proteome</keyword>
<dbReference type="EMBL" id="SDMP01000004">
    <property type="protein sequence ID" value="RYR61605.1"/>
    <property type="molecule type" value="Genomic_DNA"/>
</dbReference>
<organism evidence="1 2">
    <name type="scientific">Arachis hypogaea</name>
    <name type="common">Peanut</name>
    <dbReference type="NCBI Taxonomy" id="3818"/>
    <lineage>
        <taxon>Eukaryota</taxon>
        <taxon>Viridiplantae</taxon>
        <taxon>Streptophyta</taxon>
        <taxon>Embryophyta</taxon>
        <taxon>Tracheophyta</taxon>
        <taxon>Spermatophyta</taxon>
        <taxon>Magnoliopsida</taxon>
        <taxon>eudicotyledons</taxon>
        <taxon>Gunneridae</taxon>
        <taxon>Pentapetalae</taxon>
        <taxon>rosids</taxon>
        <taxon>fabids</taxon>
        <taxon>Fabales</taxon>
        <taxon>Fabaceae</taxon>
        <taxon>Papilionoideae</taxon>
        <taxon>50 kb inversion clade</taxon>
        <taxon>dalbergioids sensu lato</taxon>
        <taxon>Dalbergieae</taxon>
        <taxon>Pterocarpus clade</taxon>
        <taxon>Arachis</taxon>
    </lineage>
</organism>
<name>A0A445DEL6_ARAHY</name>
<evidence type="ECO:0000313" key="1">
    <source>
        <dbReference type="EMBL" id="RYR61605.1"/>
    </source>
</evidence>
<sequence length="352" mass="40930">MQIPITARWPPCGLPPCYTPPMSDYVSPIRFGSALGVVNNQLHLHNPEFARDYQHVDESYHDLVNLLTQQMTTILNPMMVDHETKFEYLASQVERIAQIVDYDKSDRQNLGMNSDDLGNNPRDMNDNVNLDGNVHHVVRCDQNADDVLDRIRVKILRKEKKVFKSKKKFKNKSFARTEKVLYIEMGSSSEESNFEFSEVDLAKLKKGPPYVCSLVKKIANVEKFNDVKYKNALGDFEGNVQKVHLGIGEGLIEMFLYALDVMLYLMQKLQLFSRKKNWFIKKSMFVKGIRLDVKKGRVLEVIRRIILLHLIILKNLEFNGLRIVMCSVIEKCKSIEMKLRHSKLDYTPTWWE</sequence>
<accession>A0A445DEL6</accession>
<comment type="caution">
    <text evidence="1">The sequence shown here is derived from an EMBL/GenBank/DDBJ whole genome shotgun (WGS) entry which is preliminary data.</text>
</comment>
<proteinExistence type="predicted"/>
<gene>
    <name evidence="1" type="ORF">Ahy_A04g018794</name>
</gene>
<reference evidence="1 2" key="1">
    <citation type="submission" date="2019-01" db="EMBL/GenBank/DDBJ databases">
        <title>Sequencing of cultivated peanut Arachis hypogaea provides insights into genome evolution and oil improvement.</title>
        <authorList>
            <person name="Chen X."/>
        </authorList>
    </citation>
    <scope>NUCLEOTIDE SEQUENCE [LARGE SCALE GENOMIC DNA]</scope>
    <source>
        <strain evidence="2">cv. Fuhuasheng</strain>
        <tissue evidence="1">Leaves</tissue>
    </source>
</reference>